<organism evidence="2">
    <name type="scientific">Pundamilia nyererei</name>
    <dbReference type="NCBI Taxonomy" id="303518"/>
    <lineage>
        <taxon>Eukaryota</taxon>
        <taxon>Metazoa</taxon>
        <taxon>Chordata</taxon>
        <taxon>Craniata</taxon>
        <taxon>Vertebrata</taxon>
        <taxon>Euteleostomi</taxon>
        <taxon>Actinopterygii</taxon>
        <taxon>Neopterygii</taxon>
        <taxon>Teleostei</taxon>
        <taxon>Neoteleostei</taxon>
        <taxon>Acanthomorphata</taxon>
        <taxon>Ovalentaria</taxon>
        <taxon>Cichlomorphae</taxon>
        <taxon>Cichliformes</taxon>
        <taxon>Cichlidae</taxon>
        <taxon>African cichlids</taxon>
        <taxon>Pseudocrenilabrinae</taxon>
        <taxon>Haplochromini</taxon>
        <taxon>Pundamilia</taxon>
    </lineage>
</organism>
<protein>
    <submittedName>
        <fullName evidence="2">CAD protein-like</fullName>
    </submittedName>
</protein>
<accession>A0A3B4FEJ8</accession>
<dbReference type="Ensembl" id="ENSPNYT00000008308.1">
    <property type="protein sequence ID" value="ENSPNYP00000008109.1"/>
    <property type="gene ID" value="ENSPNYG00000006202.1"/>
</dbReference>
<name>A0A3B4FEJ8_9CICH</name>
<dbReference type="GeneTree" id="ENSGT00940000157241"/>
<reference evidence="2" key="1">
    <citation type="submission" date="2023-09" db="UniProtKB">
        <authorList>
            <consortium name="Ensembl"/>
        </authorList>
    </citation>
    <scope>IDENTIFICATION</scope>
</reference>
<evidence type="ECO:0000259" key="1">
    <source>
        <dbReference type="SMART" id="SM01097"/>
    </source>
</evidence>
<dbReference type="AlphaFoldDB" id="A0A3B4FEJ8"/>
<dbReference type="Gene3D" id="3.50.30.20">
    <property type="entry name" value="Carbamoyl-phosphate synthase small subunit, N-terminal domain"/>
    <property type="match status" value="1"/>
</dbReference>
<dbReference type="SUPFAM" id="SSF52317">
    <property type="entry name" value="Class I glutamine amidotransferase-like"/>
    <property type="match status" value="1"/>
</dbReference>
<dbReference type="InterPro" id="IPR029062">
    <property type="entry name" value="Class_I_gatase-like"/>
</dbReference>
<dbReference type="PRINTS" id="PR00099">
    <property type="entry name" value="CPSGATASE"/>
</dbReference>
<dbReference type="Pfam" id="PF00988">
    <property type="entry name" value="CPSase_sm_chain"/>
    <property type="match status" value="1"/>
</dbReference>
<sequence length="170" mass="18982">MKEVLTLIKHTSYKIHAAALIIGELSESPSHWSSAKSLDQWLKEQGIPGLQGVDTRCLTKKIREKGTMLGKLIVDGTPEESIPFDNPDKRNLVREVSMKEPKVFNHSGSFRITVVDCGIKYNQLREEPVLLSYPGTTRWTPPVRNTHFDGLFVSNGPGDPQLCQATINNV</sequence>
<dbReference type="InterPro" id="IPR036480">
    <property type="entry name" value="CarbP_synth_ssu_N_sf"/>
</dbReference>
<dbReference type="SUPFAM" id="SSF52021">
    <property type="entry name" value="Carbamoyl phosphate synthetase, small subunit N-terminal domain"/>
    <property type="match status" value="1"/>
</dbReference>
<evidence type="ECO:0000313" key="2">
    <source>
        <dbReference type="Ensembl" id="ENSPNYP00000008109.1"/>
    </source>
</evidence>
<proteinExistence type="predicted"/>
<dbReference type="SMART" id="SM01097">
    <property type="entry name" value="CPSase_sm_chain"/>
    <property type="match status" value="1"/>
</dbReference>
<feature type="domain" description="Carbamoyl-phosphate synthase small subunit N-terminal" evidence="1">
    <location>
        <begin position="1"/>
        <end position="73"/>
    </location>
</feature>
<dbReference type="InterPro" id="IPR002474">
    <property type="entry name" value="CarbamoylP_synth_ssu_N"/>
</dbReference>
<dbReference type="Gene3D" id="3.40.50.880">
    <property type="match status" value="1"/>
</dbReference>
<dbReference type="STRING" id="303518.ENSPNYP00000008109"/>